<dbReference type="STRING" id="754436.JCM19237_2267"/>
<dbReference type="Proteomes" id="UP000029227">
    <property type="component" value="Unassembled WGS sequence"/>
</dbReference>
<reference evidence="1 2" key="1">
    <citation type="journal article" date="2014" name="Genome Announc.">
        <title>Draft Genome Sequences of Two Vibrionaceae Species, Vibrio ponticus C121 and Photobacterium aphoticum C119, Isolated as Coral Reef Microbiota.</title>
        <authorList>
            <person name="Al-saari N."/>
            <person name="Meirelles P.M."/>
            <person name="Mino S."/>
            <person name="Suda W."/>
            <person name="Oshima K."/>
            <person name="Hattori M."/>
            <person name="Ohkuma M."/>
            <person name="Thompson F.L."/>
            <person name="Gomez-Gil B."/>
            <person name="Sawabe T."/>
            <person name="Sawabe T."/>
        </authorList>
    </citation>
    <scope>NUCLEOTIDE SEQUENCE [LARGE SCALE GENOMIC DNA]</scope>
    <source>
        <strain evidence="1 2">JCM 19237</strain>
    </source>
</reference>
<dbReference type="EMBL" id="BBMN01000003">
    <property type="protein sequence ID" value="GAL04116.1"/>
    <property type="molecule type" value="Genomic_DNA"/>
</dbReference>
<protein>
    <submittedName>
        <fullName evidence="1">Uncharacterized protein</fullName>
    </submittedName>
</protein>
<gene>
    <name evidence="1" type="ORF">JCM19237_2267</name>
</gene>
<evidence type="ECO:0000313" key="1">
    <source>
        <dbReference type="EMBL" id="GAL04116.1"/>
    </source>
</evidence>
<proteinExistence type="predicted"/>
<sequence>MSRCETTPADVIERILQSEVMIMTFLISWQIYQGRTHDVLAHFAQLTKEQDDA</sequence>
<evidence type="ECO:0000313" key="2">
    <source>
        <dbReference type="Proteomes" id="UP000029227"/>
    </source>
</evidence>
<name>A0A090QMH0_9GAMM</name>
<organism evidence="1 2">
    <name type="scientific">Photobacterium aphoticum</name>
    <dbReference type="NCBI Taxonomy" id="754436"/>
    <lineage>
        <taxon>Bacteria</taxon>
        <taxon>Pseudomonadati</taxon>
        <taxon>Pseudomonadota</taxon>
        <taxon>Gammaproteobacteria</taxon>
        <taxon>Vibrionales</taxon>
        <taxon>Vibrionaceae</taxon>
        <taxon>Photobacterium</taxon>
    </lineage>
</organism>
<dbReference type="AlphaFoldDB" id="A0A090QMH0"/>
<accession>A0A090QMH0</accession>
<comment type="caution">
    <text evidence="1">The sequence shown here is derived from an EMBL/GenBank/DDBJ whole genome shotgun (WGS) entry which is preliminary data.</text>
</comment>